<evidence type="ECO:0000256" key="1">
    <source>
        <dbReference type="SAM" id="Coils"/>
    </source>
</evidence>
<dbReference type="EMBL" id="VJMI01020461">
    <property type="protein sequence ID" value="KAF0704285.1"/>
    <property type="molecule type" value="Genomic_DNA"/>
</dbReference>
<accession>A0A6A4Z3T0</accession>
<name>A0A6A4Z3T0_APHAT</name>
<evidence type="ECO:0000313" key="3">
    <source>
        <dbReference type="Proteomes" id="UP000469452"/>
    </source>
</evidence>
<comment type="caution">
    <text evidence="2">The sequence shown here is derived from an EMBL/GenBank/DDBJ whole genome shotgun (WGS) entry which is preliminary data.</text>
</comment>
<dbReference type="AlphaFoldDB" id="A0A6A4Z3T0"/>
<proteinExistence type="predicted"/>
<sequence length="268" mass="31150">MYKNIISEYEVIETMCNAITISGTQCKNKSTTRYCHRHFELYENEPSNDTRVAELEAELKKARARNLEEQGFTESMCLVLSRKNQELRESKDLHDMLETKITSLHAQYVEIVDSFKHTADEAAYFKNSYISLQKLNMNRMHIAKAAVQENESLKETIAKLESKLELLQDQPTSPKSQARVTNVSYVVQQSPNAIKNLEKQVDRLESELKDSKKQVDCLKSGHDRDQLIRFFQAMQTEYDTKGVPFNKRPQFYHDVRKSRNHVAHPSTE</sequence>
<organism evidence="2 3">
    <name type="scientific">Aphanomyces astaci</name>
    <name type="common">Crayfish plague agent</name>
    <dbReference type="NCBI Taxonomy" id="112090"/>
    <lineage>
        <taxon>Eukaryota</taxon>
        <taxon>Sar</taxon>
        <taxon>Stramenopiles</taxon>
        <taxon>Oomycota</taxon>
        <taxon>Saprolegniomycetes</taxon>
        <taxon>Saprolegniales</taxon>
        <taxon>Verrucalvaceae</taxon>
        <taxon>Aphanomyces</taxon>
    </lineage>
</organism>
<feature type="coiled-coil region" evidence="1">
    <location>
        <begin position="50"/>
        <end position="100"/>
    </location>
</feature>
<keyword evidence="1" id="KW-0175">Coiled coil</keyword>
<feature type="coiled-coil region" evidence="1">
    <location>
        <begin position="143"/>
        <end position="221"/>
    </location>
</feature>
<protein>
    <submittedName>
        <fullName evidence="2">Uncharacterized protein</fullName>
    </submittedName>
</protein>
<gene>
    <name evidence="2" type="ORF">AaE_015016</name>
</gene>
<reference evidence="2 3" key="1">
    <citation type="submission" date="2019-06" db="EMBL/GenBank/DDBJ databases">
        <title>Genomics analysis of Aphanomyces spp. identifies a new class of oomycete effector associated with host adaptation.</title>
        <authorList>
            <person name="Gaulin E."/>
        </authorList>
    </citation>
    <scope>NUCLEOTIDE SEQUENCE [LARGE SCALE GENOMIC DNA]</scope>
    <source>
        <strain evidence="2 3">E</strain>
    </source>
</reference>
<dbReference type="Proteomes" id="UP000469452">
    <property type="component" value="Unassembled WGS sequence"/>
</dbReference>
<evidence type="ECO:0000313" key="2">
    <source>
        <dbReference type="EMBL" id="KAF0704285.1"/>
    </source>
</evidence>